<dbReference type="Proteomes" id="UP000292423">
    <property type="component" value="Unassembled WGS sequence"/>
</dbReference>
<dbReference type="Pfam" id="PF02635">
    <property type="entry name" value="DsrE"/>
    <property type="match status" value="1"/>
</dbReference>
<comment type="similarity">
    <text evidence="1">Belongs to the DsrF/TusC family.</text>
</comment>
<organism evidence="2 3">
    <name type="scientific">Fluviicoccus keumensis</name>
    <dbReference type="NCBI Taxonomy" id="1435465"/>
    <lineage>
        <taxon>Bacteria</taxon>
        <taxon>Pseudomonadati</taxon>
        <taxon>Pseudomonadota</taxon>
        <taxon>Gammaproteobacteria</taxon>
        <taxon>Moraxellales</taxon>
        <taxon>Moraxellaceae</taxon>
        <taxon>Fluviicoccus</taxon>
    </lineage>
</organism>
<keyword evidence="3" id="KW-1185">Reference proteome</keyword>
<dbReference type="OrthoDB" id="9789418at2"/>
<protein>
    <submittedName>
        <fullName evidence="2">tRNA 2-thiouridine synthesizing protein C</fullName>
    </submittedName>
</protein>
<dbReference type="NCBIfam" id="NF001238">
    <property type="entry name" value="PRK00211.1"/>
    <property type="match status" value="1"/>
</dbReference>
<dbReference type="Gene3D" id="3.40.1260.10">
    <property type="entry name" value="DsrEFH-like"/>
    <property type="match status" value="1"/>
</dbReference>
<comment type="caution">
    <text evidence="2">The sequence shown here is derived from an EMBL/GenBank/DDBJ whole genome shotgun (WGS) entry which is preliminary data.</text>
</comment>
<dbReference type="InterPro" id="IPR027396">
    <property type="entry name" value="DsrEFH-like"/>
</dbReference>
<evidence type="ECO:0000313" key="3">
    <source>
        <dbReference type="Proteomes" id="UP000292423"/>
    </source>
</evidence>
<dbReference type="AlphaFoldDB" id="A0A4Q7Z3V0"/>
<dbReference type="PANTHER" id="PTHR38780:SF1">
    <property type="entry name" value="PROTEIN TUSC"/>
    <property type="match status" value="1"/>
</dbReference>
<name>A0A4Q7Z3V0_9GAMM</name>
<gene>
    <name evidence="2" type="ORF">EV700_1711</name>
</gene>
<dbReference type="InterPro" id="IPR017462">
    <property type="entry name" value="Sulphur_relay_TusC/DsrF"/>
</dbReference>
<evidence type="ECO:0000313" key="2">
    <source>
        <dbReference type="EMBL" id="RZU44908.1"/>
    </source>
</evidence>
<accession>A0A4Q7Z3V0</accession>
<evidence type="ECO:0000256" key="1">
    <source>
        <dbReference type="ARBA" id="ARBA00005996"/>
    </source>
</evidence>
<dbReference type="EMBL" id="SHKX01000012">
    <property type="protein sequence ID" value="RZU44908.1"/>
    <property type="molecule type" value="Genomic_DNA"/>
</dbReference>
<proteinExistence type="inferred from homology"/>
<dbReference type="SUPFAM" id="SSF75169">
    <property type="entry name" value="DsrEFH-like"/>
    <property type="match status" value="1"/>
</dbReference>
<dbReference type="RefSeq" id="WP_130412747.1">
    <property type="nucleotide sequence ID" value="NZ_SHKX01000012.1"/>
</dbReference>
<reference evidence="2 3" key="1">
    <citation type="submission" date="2019-02" db="EMBL/GenBank/DDBJ databases">
        <title>Genomic Encyclopedia of Type Strains, Phase IV (KMG-IV): sequencing the most valuable type-strain genomes for metagenomic binning, comparative biology and taxonomic classification.</title>
        <authorList>
            <person name="Goeker M."/>
        </authorList>
    </citation>
    <scope>NUCLEOTIDE SEQUENCE [LARGE SCALE GENOMIC DNA]</scope>
    <source>
        <strain evidence="2 3">DSM 105135</strain>
    </source>
</reference>
<dbReference type="PANTHER" id="PTHR38780">
    <property type="entry name" value="PROTEIN TUSC"/>
    <property type="match status" value="1"/>
</dbReference>
<sequence length="118" mass="13201">MNTPLYIQHRAPYDGHAAAELLDALLVSAAFGQNPTVLFHGEGVWQLLANQTPQVYGAKSLIAQLEALPLYDVENILVERESLESRQLKADDLALAVRIIAREEIRQLIATHFPILRF</sequence>
<dbReference type="InterPro" id="IPR003787">
    <property type="entry name" value="Sulphur_relay_DsrE/F-like"/>
</dbReference>
<dbReference type="NCBIfam" id="TIGR03010">
    <property type="entry name" value="sulf_tusC_dsrF"/>
    <property type="match status" value="1"/>
</dbReference>